<evidence type="ECO:0000313" key="2">
    <source>
        <dbReference type="EMBL" id="KAK8497281.1"/>
    </source>
</evidence>
<dbReference type="CDD" id="cd06222">
    <property type="entry name" value="RNase_H_like"/>
    <property type="match status" value="1"/>
</dbReference>
<dbReference type="PANTHER" id="PTHR47074:SF61">
    <property type="entry name" value="RNASE H TYPE-1 DOMAIN-CONTAINING PROTEIN"/>
    <property type="match status" value="1"/>
</dbReference>
<protein>
    <recommendedName>
        <fullName evidence="1">RNase H type-1 domain-containing protein</fullName>
    </recommendedName>
</protein>
<dbReference type="InterPro" id="IPR044730">
    <property type="entry name" value="RNase_H-like_dom_plant"/>
</dbReference>
<name>A0ABR2AT76_9ROSI</name>
<dbReference type="PANTHER" id="PTHR47074">
    <property type="entry name" value="BNAC02G40300D PROTEIN"/>
    <property type="match status" value="1"/>
</dbReference>
<dbReference type="InterPro" id="IPR002156">
    <property type="entry name" value="RNaseH_domain"/>
</dbReference>
<dbReference type="EMBL" id="JBBPBM010000318">
    <property type="protein sequence ID" value="KAK8497281.1"/>
    <property type="molecule type" value="Genomic_DNA"/>
</dbReference>
<comment type="caution">
    <text evidence="2">The sequence shown here is derived from an EMBL/GenBank/DDBJ whole genome shotgun (WGS) entry which is preliminary data.</text>
</comment>
<dbReference type="InterPro" id="IPR012337">
    <property type="entry name" value="RNaseH-like_sf"/>
</dbReference>
<proteinExistence type="predicted"/>
<organism evidence="2 3">
    <name type="scientific">Hibiscus sabdariffa</name>
    <name type="common">roselle</name>
    <dbReference type="NCBI Taxonomy" id="183260"/>
    <lineage>
        <taxon>Eukaryota</taxon>
        <taxon>Viridiplantae</taxon>
        <taxon>Streptophyta</taxon>
        <taxon>Embryophyta</taxon>
        <taxon>Tracheophyta</taxon>
        <taxon>Spermatophyta</taxon>
        <taxon>Magnoliopsida</taxon>
        <taxon>eudicotyledons</taxon>
        <taxon>Gunneridae</taxon>
        <taxon>Pentapetalae</taxon>
        <taxon>rosids</taxon>
        <taxon>malvids</taxon>
        <taxon>Malvales</taxon>
        <taxon>Malvaceae</taxon>
        <taxon>Malvoideae</taxon>
        <taxon>Hibiscus</taxon>
    </lineage>
</organism>
<reference evidence="2 3" key="1">
    <citation type="journal article" date="2024" name="G3 (Bethesda)">
        <title>Genome assembly of Hibiscus sabdariffa L. provides insights into metabolisms of medicinal natural products.</title>
        <authorList>
            <person name="Kim T."/>
        </authorList>
    </citation>
    <scope>NUCLEOTIDE SEQUENCE [LARGE SCALE GENOMIC DNA]</scope>
    <source>
        <strain evidence="2">TK-2024</strain>
        <tissue evidence="2">Old leaves</tissue>
    </source>
</reference>
<feature type="domain" description="RNase H type-1" evidence="1">
    <location>
        <begin position="36"/>
        <end position="122"/>
    </location>
</feature>
<dbReference type="InterPro" id="IPR052929">
    <property type="entry name" value="RNase_H-like_EbsB-rel"/>
</dbReference>
<dbReference type="InterPro" id="IPR036397">
    <property type="entry name" value="RNaseH_sf"/>
</dbReference>
<evidence type="ECO:0000313" key="3">
    <source>
        <dbReference type="Proteomes" id="UP001472677"/>
    </source>
</evidence>
<dbReference type="Pfam" id="PF13456">
    <property type="entry name" value="RVT_3"/>
    <property type="match status" value="1"/>
</dbReference>
<dbReference type="SUPFAM" id="SSF53098">
    <property type="entry name" value="Ribonuclease H-like"/>
    <property type="match status" value="1"/>
</dbReference>
<gene>
    <name evidence="2" type="ORF">V6N12_000192</name>
</gene>
<dbReference type="Gene3D" id="3.30.420.10">
    <property type="entry name" value="Ribonuclease H-like superfamily/Ribonuclease H"/>
    <property type="match status" value="1"/>
</dbReference>
<keyword evidence="3" id="KW-1185">Reference proteome</keyword>
<sequence>MQILQDRMKSGIPRSTEWIAPNFPFVKINYDSSFRQDVFSACTAEAQAVVHGLQLAVDLGFHHVILEGDSMVVTTRLKSEKEDLSEISAIIWDAKYLSRSFATCRFQFTHREGNQVAHAVARGGSNSPTESIWVNEIPDHIAALATKERSSTLSS</sequence>
<dbReference type="Proteomes" id="UP001472677">
    <property type="component" value="Unassembled WGS sequence"/>
</dbReference>
<evidence type="ECO:0000259" key="1">
    <source>
        <dbReference type="Pfam" id="PF13456"/>
    </source>
</evidence>
<accession>A0ABR2AT76</accession>